<dbReference type="CDD" id="cd11386">
    <property type="entry name" value="MCP_signal"/>
    <property type="match status" value="1"/>
</dbReference>
<protein>
    <submittedName>
        <fullName evidence="11">Methyl-accepting chemotaxis protein</fullName>
    </submittedName>
</protein>
<dbReference type="InterPro" id="IPR004089">
    <property type="entry name" value="MCPsignal_dom"/>
</dbReference>
<keyword evidence="8" id="KW-0812">Transmembrane</keyword>
<organism evidence="11 12">
    <name type="scientific">Bacillus seohaeanensis</name>
    <dbReference type="NCBI Taxonomy" id="284580"/>
    <lineage>
        <taxon>Bacteria</taxon>
        <taxon>Bacillati</taxon>
        <taxon>Bacillota</taxon>
        <taxon>Bacilli</taxon>
        <taxon>Bacillales</taxon>
        <taxon>Bacillaceae</taxon>
        <taxon>Bacillus</taxon>
    </lineage>
</organism>
<comment type="subcellular location">
    <subcellularLocation>
        <location evidence="1">Cell membrane</location>
    </subcellularLocation>
</comment>
<evidence type="ECO:0000256" key="8">
    <source>
        <dbReference type="SAM" id="Phobius"/>
    </source>
</evidence>
<evidence type="ECO:0000313" key="12">
    <source>
        <dbReference type="Proteomes" id="UP001597506"/>
    </source>
</evidence>
<feature type="transmembrane region" description="Helical" evidence="8">
    <location>
        <begin position="12"/>
        <end position="37"/>
    </location>
</feature>
<evidence type="ECO:0000256" key="3">
    <source>
        <dbReference type="ARBA" id="ARBA00023136"/>
    </source>
</evidence>
<dbReference type="EMBL" id="JBHUMF010000015">
    <property type="protein sequence ID" value="MFD2680339.1"/>
    <property type="molecule type" value="Genomic_DNA"/>
</dbReference>
<dbReference type="Gene3D" id="6.10.340.10">
    <property type="match status" value="1"/>
</dbReference>
<feature type="domain" description="Methyl-accepting transducer" evidence="9">
    <location>
        <begin position="282"/>
        <end position="532"/>
    </location>
</feature>
<evidence type="ECO:0000256" key="2">
    <source>
        <dbReference type="ARBA" id="ARBA00022475"/>
    </source>
</evidence>
<feature type="domain" description="HAMP" evidence="10">
    <location>
        <begin position="210"/>
        <end position="263"/>
    </location>
</feature>
<dbReference type="SMART" id="SM00283">
    <property type="entry name" value="MA"/>
    <property type="match status" value="1"/>
</dbReference>
<evidence type="ECO:0000313" key="11">
    <source>
        <dbReference type="EMBL" id="MFD2680339.1"/>
    </source>
</evidence>
<dbReference type="SMART" id="SM00304">
    <property type="entry name" value="HAMP"/>
    <property type="match status" value="1"/>
</dbReference>
<dbReference type="PROSITE" id="PS50111">
    <property type="entry name" value="CHEMOTAXIS_TRANSDUC_2"/>
    <property type="match status" value="1"/>
</dbReference>
<dbReference type="Pfam" id="PF00015">
    <property type="entry name" value="MCPsignal"/>
    <property type="match status" value="1"/>
</dbReference>
<comment type="similarity">
    <text evidence="5">Belongs to the methyl-accepting chemotaxis (MCP) protein family.</text>
</comment>
<evidence type="ECO:0000256" key="1">
    <source>
        <dbReference type="ARBA" id="ARBA00004236"/>
    </source>
</evidence>
<name>A0ABW5RPD1_9BACI</name>
<comment type="caution">
    <text evidence="11">The sequence shown here is derived from an EMBL/GenBank/DDBJ whole genome shotgun (WGS) entry which is preliminary data.</text>
</comment>
<reference evidence="12" key="1">
    <citation type="journal article" date="2019" name="Int. J. Syst. Evol. Microbiol.">
        <title>The Global Catalogue of Microorganisms (GCM) 10K type strain sequencing project: providing services to taxonomists for standard genome sequencing and annotation.</title>
        <authorList>
            <consortium name="The Broad Institute Genomics Platform"/>
            <consortium name="The Broad Institute Genome Sequencing Center for Infectious Disease"/>
            <person name="Wu L."/>
            <person name="Ma J."/>
        </authorList>
    </citation>
    <scope>NUCLEOTIDE SEQUENCE [LARGE SCALE GENOMIC DNA]</scope>
    <source>
        <strain evidence="12">KCTC 3913</strain>
    </source>
</reference>
<dbReference type="PANTHER" id="PTHR32089">
    <property type="entry name" value="METHYL-ACCEPTING CHEMOTAXIS PROTEIN MCPB"/>
    <property type="match status" value="1"/>
</dbReference>
<keyword evidence="2" id="KW-1003">Cell membrane</keyword>
<sequence>MKKLKLKNLNIGWKYGFTLIVVFILFGISTTVVTTLVNEIGNDVDALERRGDRAIKVTEMGSLTRAKYIRVARYSQNPIPQYIDEYEERRESFNALEAEIREKMDTPEQLELFDQIVADDKKMNDLFTKDIVQAMDSGDTESVNRFVSQANEIQLESVNLLADLRTIVNEERALAITEAEESQQLTFIVLLSSMAISIIIGGLLVFFISRVVSRNLNEVVAVSNKIADGELSVQTIDYDGNDEIGQLATATNTMATNLRTIIQQVSEIAETVSGQSEELTQSANEVRAGSQQVAVTMQELASGAESQANNSAELSSAMDIFSAKMQEANSNGEFVYESSNKVLGITTEGGQLMETSVKQMAVIDQIVKEAVSKVQGLDTQSQEISKLVSVIKDIADQTNLLALNAAIEAARAGEHGQGFAVVADEVRKLAEQVSDSVTDISGIVTSIQQESASVAGSLQDGYKEVEKGTNQMKTTGDTFTEINSAITEMVSNIQNITNNLSIMSANSQEMGATIEEIASVSEESAAGVEQTSASTQQTSSSMEEVANSSEDLSKLAEELNGLVRNFKL</sequence>
<keyword evidence="4 6" id="KW-0807">Transducer</keyword>
<dbReference type="CDD" id="cd06225">
    <property type="entry name" value="HAMP"/>
    <property type="match status" value="1"/>
</dbReference>
<evidence type="ECO:0000256" key="4">
    <source>
        <dbReference type="ARBA" id="ARBA00023224"/>
    </source>
</evidence>
<dbReference type="InterPro" id="IPR003660">
    <property type="entry name" value="HAMP_dom"/>
</dbReference>
<dbReference type="PROSITE" id="PS50885">
    <property type="entry name" value="HAMP"/>
    <property type="match status" value="1"/>
</dbReference>
<dbReference type="PANTHER" id="PTHR32089:SF112">
    <property type="entry name" value="LYSOZYME-LIKE PROTEIN-RELATED"/>
    <property type="match status" value="1"/>
</dbReference>
<dbReference type="Proteomes" id="UP001597506">
    <property type="component" value="Unassembled WGS sequence"/>
</dbReference>
<proteinExistence type="inferred from homology"/>
<feature type="compositionally biased region" description="Low complexity" evidence="7">
    <location>
        <begin position="522"/>
        <end position="541"/>
    </location>
</feature>
<feature type="region of interest" description="Disordered" evidence="7">
    <location>
        <begin position="522"/>
        <end position="551"/>
    </location>
</feature>
<evidence type="ECO:0000259" key="10">
    <source>
        <dbReference type="PROSITE" id="PS50885"/>
    </source>
</evidence>
<dbReference type="Pfam" id="PF00672">
    <property type="entry name" value="HAMP"/>
    <property type="match status" value="1"/>
</dbReference>
<gene>
    <name evidence="11" type="ORF">ACFSUL_06190</name>
</gene>
<evidence type="ECO:0000256" key="6">
    <source>
        <dbReference type="PROSITE-ProRule" id="PRU00284"/>
    </source>
</evidence>
<feature type="transmembrane region" description="Helical" evidence="8">
    <location>
        <begin position="185"/>
        <end position="208"/>
    </location>
</feature>
<evidence type="ECO:0000256" key="5">
    <source>
        <dbReference type="ARBA" id="ARBA00029447"/>
    </source>
</evidence>
<keyword evidence="12" id="KW-1185">Reference proteome</keyword>
<keyword evidence="8" id="KW-1133">Transmembrane helix</keyword>
<dbReference type="RefSeq" id="WP_377933676.1">
    <property type="nucleotide sequence ID" value="NZ_JBHUMF010000015.1"/>
</dbReference>
<dbReference type="Gene3D" id="1.10.287.950">
    <property type="entry name" value="Methyl-accepting chemotaxis protein"/>
    <property type="match status" value="1"/>
</dbReference>
<dbReference type="SUPFAM" id="SSF58104">
    <property type="entry name" value="Methyl-accepting chemotaxis protein (MCP) signaling domain"/>
    <property type="match status" value="1"/>
</dbReference>
<evidence type="ECO:0000256" key="7">
    <source>
        <dbReference type="SAM" id="MobiDB-lite"/>
    </source>
</evidence>
<keyword evidence="3 8" id="KW-0472">Membrane</keyword>
<evidence type="ECO:0000259" key="9">
    <source>
        <dbReference type="PROSITE" id="PS50111"/>
    </source>
</evidence>
<accession>A0ABW5RPD1</accession>